<gene>
    <name evidence="2" type="ORF">Sste5346_003715</name>
</gene>
<feature type="region of interest" description="Disordered" evidence="1">
    <location>
        <begin position="428"/>
        <end position="476"/>
    </location>
</feature>
<dbReference type="Proteomes" id="UP001583186">
    <property type="component" value="Unassembled WGS sequence"/>
</dbReference>
<evidence type="ECO:0000256" key="1">
    <source>
        <dbReference type="SAM" id="MobiDB-lite"/>
    </source>
</evidence>
<keyword evidence="3" id="KW-1185">Reference proteome</keyword>
<accession>A0ABR3ZB07</accession>
<evidence type="ECO:0000313" key="2">
    <source>
        <dbReference type="EMBL" id="KAL1897863.1"/>
    </source>
</evidence>
<proteinExistence type="predicted"/>
<evidence type="ECO:0000313" key="3">
    <source>
        <dbReference type="Proteomes" id="UP001583186"/>
    </source>
</evidence>
<reference evidence="2 3" key="1">
    <citation type="journal article" date="2024" name="IMA Fungus">
        <title>IMA Genome - F19 : A genome assembly and annotation guide to empower mycologists, including annotated draft genome sequences of Ceratocystis pirilliformis, Diaporthe australafricana, Fusarium ophioides, Paecilomyces lecythidis, and Sporothrix stenoceras.</title>
        <authorList>
            <person name="Aylward J."/>
            <person name="Wilson A.M."/>
            <person name="Visagie C.M."/>
            <person name="Spraker J."/>
            <person name="Barnes I."/>
            <person name="Buitendag C."/>
            <person name="Ceriani C."/>
            <person name="Del Mar Angel L."/>
            <person name="du Plessis D."/>
            <person name="Fuchs T."/>
            <person name="Gasser K."/>
            <person name="Kramer D."/>
            <person name="Li W."/>
            <person name="Munsamy K."/>
            <person name="Piso A."/>
            <person name="Price J.L."/>
            <person name="Sonnekus B."/>
            <person name="Thomas C."/>
            <person name="van der Nest A."/>
            <person name="van Dijk A."/>
            <person name="van Heerden A."/>
            <person name="van Vuuren N."/>
            <person name="Yilmaz N."/>
            <person name="Duong T.A."/>
            <person name="van der Merwe N.A."/>
            <person name="Wingfield M.J."/>
            <person name="Wingfield B.D."/>
        </authorList>
    </citation>
    <scope>NUCLEOTIDE SEQUENCE [LARGE SCALE GENOMIC DNA]</scope>
    <source>
        <strain evidence="2 3">CMW 5346</strain>
    </source>
</reference>
<name>A0ABR3ZB07_9PEZI</name>
<feature type="compositionally biased region" description="Low complexity" evidence="1">
    <location>
        <begin position="437"/>
        <end position="461"/>
    </location>
</feature>
<comment type="caution">
    <text evidence="2">The sequence shown here is derived from an EMBL/GenBank/DDBJ whole genome shotgun (WGS) entry which is preliminary data.</text>
</comment>
<dbReference type="EMBL" id="JAWCUI010000017">
    <property type="protein sequence ID" value="KAL1897863.1"/>
    <property type="molecule type" value="Genomic_DNA"/>
</dbReference>
<sequence>MGGSAFASGGNPLYTPRMPPAVYTAVRDHCHAVLFSLFVVVASPIEGPEKPNFGDIDILMALPHDDSPDKVGPYGATILREAMRRLGAVRAQSFKGKASFAIPWPADQLARAPVPPEDIGEDSKPPHIQVDLSLSPSLDLLHWALFKHAHGDFWNIVGSSILRPLGLVVDEQALWIRVPEIENKDRKRSRIMLSEEPAVVLHFLGLSEDDDANSVWDQPFPSVQAMFDCVTNSRFFYLADLRSEAHNIGKNTDPNLARLALVDKVNDLSHLKSNDRRRLRKRPLFAQWTEYMQTTLYGNYEHLPTKMYSDAVPTRESVRDAVFEQFPGVEAKYKVVSQSYLRETHLLAVRTAAKNAVPPFLPLSHRGGVVAAVRQALGIKKVRDGGNDDEAADAAMRWTVEGVTEHVHDNWLELVEETSPETYKKYVEDERSAASNSSMSELPSTLSSTLSSTLPSEQQSTADPEPEPEPNRPTSG</sequence>
<protein>
    <submittedName>
        <fullName evidence="2">Uncharacterized protein</fullName>
    </submittedName>
</protein>
<organism evidence="2 3">
    <name type="scientific">Sporothrix stenoceras</name>
    <dbReference type="NCBI Taxonomy" id="5173"/>
    <lineage>
        <taxon>Eukaryota</taxon>
        <taxon>Fungi</taxon>
        <taxon>Dikarya</taxon>
        <taxon>Ascomycota</taxon>
        <taxon>Pezizomycotina</taxon>
        <taxon>Sordariomycetes</taxon>
        <taxon>Sordariomycetidae</taxon>
        <taxon>Ophiostomatales</taxon>
        <taxon>Ophiostomataceae</taxon>
        <taxon>Sporothrix</taxon>
    </lineage>
</organism>